<proteinExistence type="predicted"/>
<accession>A0A7I8IKG4</accession>
<evidence type="ECO:0000256" key="3">
    <source>
        <dbReference type="PROSITE-ProRule" id="PRU00221"/>
    </source>
</evidence>
<dbReference type="GO" id="GO:0042393">
    <property type="term" value="F:histone binding"/>
    <property type="evidence" value="ECO:0007669"/>
    <property type="project" value="TreeGrafter"/>
</dbReference>
<dbReference type="EMBL" id="CACRZD030000003">
    <property type="protein sequence ID" value="CAA6657628.1"/>
    <property type="molecule type" value="Genomic_DNA"/>
</dbReference>
<dbReference type="PANTHER" id="PTHR22847">
    <property type="entry name" value="WD40 REPEAT PROTEIN"/>
    <property type="match status" value="1"/>
</dbReference>
<dbReference type="SUPFAM" id="SSF50978">
    <property type="entry name" value="WD40 repeat-like"/>
    <property type="match status" value="1"/>
</dbReference>
<dbReference type="InterPro" id="IPR036322">
    <property type="entry name" value="WD40_repeat_dom_sf"/>
</dbReference>
<dbReference type="GO" id="GO:0048188">
    <property type="term" value="C:Set1C/COMPASS complex"/>
    <property type="evidence" value="ECO:0007669"/>
    <property type="project" value="TreeGrafter"/>
</dbReference>
<evidence type="ECO:0000259" key="4">
    <source>
        <dbReference type="Pfam" id="PF25175"/>
    </source>
</evidence>
<dbReference type="PROSITE" id="PS50082">
    <property type="entry name" value="WD_REPEATS_2"/>
    <property type="match status" value="5"/>
</dbReference>
<dbReference type="PIRSF" id="PIRSF002394">
    <property type="entry name" value="GN-bd_beta"/>
    <property type="match status" value="1"/>
</dbReference>
<feature type="repeat" description="WD" evidence="3">
    <location>
        <begin position="155"/>
        <end position="196"/>
    </location>
</feature>
<dbReference type="EMBL" id="LR743590">
    <property type="protein sequence ID" value="CAA2617935.1"/>
    <property type="molecule type" value="Genomic_DNA"/>
</dbReference>
<dbReference type="Pfam" id="PF25175">
    <property type="entry name" value="Beta-prop_WDR5"/>
    <property type="match status" value="1"/>
</dbReference>
<keyword evidence="1 3" id="KW-0853">WD repeat</keyword>
<keyword evidence="2" id="KW-0677">Repeat</keyword>
<feature type="repeat" description="WD" evidence="3">
    <location>
        <begin position="113"/>
        <end position="154"/>
    </location>
</feature>
<feature type="repeat" description="WD" evidence="3">
    <location>
        <begin position="238"/>
        <end position="264"/>
    </location>
</feature>
<dbReference type="InterPro" id="IPR059122">
    <property type="entry name" value="Beta-prop_WDR5-like"/>
</dbReference>
<dbReference type="Proteomes" id="UP001189122">
    <property type="component" value="Unassembled WGS sequence"/>
</dbReference>
<dbReference type="InterPro" id="IPR001680">
    <property type="entry name" value="WD40_rpt"/>
</dbReference>
<reference evidence="5 6" key="1">
    <citation type="submission" date="2019-12" db="EMBL/GenBank/DDBJ databases">
        <authorList>
            <person name="Scholz U."/>
            <person name="Mascher M."/>
            <person name="Fiebig A."/>
        </authorList>
    </citation>
    <scope>NUCLEOTIDE SEQUENCE</scope>
</reference>
<sequence length="309" mass="33938">MEFQEDLPSSPGQHSQPTMCKPYVLHETLTGHKRSVSSVKISPDGSLIASASADKTIRLWSTSDFCLRAELSDHEEGISDVSFSSDSRYVCSASDDRTVRVWDVQTGSRIKTFVGHTNYVFCASFNPQSNMVASGSFDETVRVWDVKTGKCLRVLPAHSDPVTAVDFNRDGTLIVSSSYDGLCRVWDASTGQCMKTIIDDENPRLPLDFGTSRRGSSEDVHGHVNTKFCIPAVFSVTNGKYVVSGSEDNCVYLWDLQSRKVAQKLEGHVDTVVAVACHPTRNMIVSGALENDRSVKVWVQSEAAAQKES</sequence>
<dbReference type="InterPro" id="IPR020472">
    <property type="entry name" value="WD40_PAC1"/>
</dbReference>
<name>A0A7I8IKG4_SPIIN</name>
<dbReference type="PRINTS" id="PR00320">
    <property type="entry name" value="GPROTEINBRPT"/>
</dbReference>
<dbReference type="CDD" id="cd00200">
    <property type="entry name" value="WD40"/>
    <property type="match status" value="1"/>
</dbReference>
<evidence type="ECO:0000256" key="1">
    <source>
        <dbReference type="ARBA" id="ARBA00022574"/>
    </source>
</evidence>
<dbReference type="InterPro" id="IPR015943">
    <property type="entry name" value="WD40/YVTN_repeat-like_dom_sf"/>
</dbReference>
<dbReference type="PROSITE" id="PS50294">
    <property type="entry name" value="WD_REPEATS_REGION"/>
    <property type="match status" value="4"/>
</dbReference>
<organism evidence="5">
    <name type="scientific">Spirodela intermedia</name>
    <name type="common">Intermediate duckweed</name>
    <dbReference type="NCBI Taxonomy" id="51605"/>
    <lineage>
        <taxon>Eukaryota</taxon>
        <taxon>Viridiplantae</taxon>
        <taxon>Streptophyta</taxon>
        <taxon>Embryophyta</taxon>
        <taxon>Tracheophyta</taxon>
        <taxon>Spermatophyta</taxon>
        <taxon>Magnoliopsida</taxon>
        <taxon>Liliopsida</taxon>
        <taxon>Araceae</taxon>
        <taxon>Lemnoideae</taxon>
        <taxon>Spirodela</taxon>
    </lineage>
</organism>
<dbReference type="Pfam" id="PF00400">
    <property type="entry name" value="WD40"/>
    <property type="match status" value="2"/>
</dbReference>
<protein>
    <recommendedName>
        <fullName evidence="4">WDR5-like beta-propeller domain-containing protein</fullName>
    </recommendedName>
</protein>
<evidence type="ECO:0000256" key="2">
    <source>
        <dbReference type="ARBA" id="ARBA00022737"/>
    </source>
</evidence>
<dbReference type="SMART" id="SM00320">
    <property type="entry name" value="WD40"/>
    <property type="match status" value="6"/>
</dbReference>
<dbReference type="PROSITE" id="PS00678">
    <property type="entry name" value="WD_REPEATS_1"/>
    <property type="match status" value="4"/>
</dbReference>
<evidence type="ECO:0000313" key="5">
    <source>
        <dbReference type="EMBL" id="CAA2617935.1"/>
    </source>
</evidence>
<dbReference type="FunFam" id="2.130.10.10:FF:000228">
    <property type="entry name" value="COMPASS-like H3K4 histone methylase component WDR5A"/>
    <property type="match status" value="1"/>
</dbReference>
<feature type="domain" description="WDR5-like beta-propeller" evidence="4">
    <location>
        <begin position="28"/>
        <end position="204"/>
    </location>
</feature>
<dbReference type="Gene3D" id="2.130.10.10">
    <property type="entry name" value="YVTN repeat-like/Quinoprotein amine dehydrogenase"/>
    <property type="match status" value="1"/>
</dbReference>
<gene>
    <name evidence="5" type="ORF">SI7747_03004096</name>
</gene>
<keyword evidence="6" id="KW-1185">Reference proteome</keyword>
<dbReference type="AlphaFoldDB" id="A0A7I8IKG4"/>
<feature type="repeat" description="WD" evidence="3">
    <location>
        <begin position="71"/>
        <end position="112"/>
    </location>
</feature>
<feature type="repeat" description="WD" evidence="3">
    <location>
        <begin position="29"/>
        <end position="61"/>
    </location>
</feature>
<evidence type="ECO:0000313" key="6">
    <source>
        <dbReference type="Proteomes" id="UP001189122"/>
    </source>
</evidence>
<dbReference type="PANTHER" id="PTHR22847:SF637">
    <property type="entry name" value="WD REPEAT DOMAIN 5B"/>
    <property type="match status" value="1"/>
</dbReference>
<dbReference type="InterPro" id="IPR019775">
    <property type="entry name" value="WD40_repeat_CS"/>
</dbReference>